<feature type="transmembrane region" description="Helical" evidence="8">
    <location>
        <begin position="99"/>
        <end position="117"/>
    </location>
</feature>
<name>A0A562V3K7_9ACTN</name>
<comment type="caution">
    <text evidence="10">The sequence shown here is derived from an EMBL/GenBank/DDBJ whole genome shotgun (WGS) entry which is preliminary data.</text>
</comment>
<dbReference type="GO" id="GO:0016780">
    <property type="term" value="F:phosphotransferase activity, for other substituted phosphate groups"/>
    <property type="evidence" value="ECO:0007669"/>
    <property type="project" value="TreeGrafter"/>
</dbReference>
<dbReference type="RefSeq" id="WP_244615839.1">
    <property type="nucleotide sequence ID" value="NZ_BAABIJ010000002.1"/>
</dbReference>
<dbReference type="Proteomes" id="UP000321617">
    <property type="component" value="Unassembled WGS sequence"/>
</dbReference>
<dbReference type="Pfam" id="PF13727">
    <property type="entry name" value="CoA_binding_3"/>
    <property type="match status" value="1"/>
</dbReference>
<keyword evidence="11" id="KW-1185">Reference proteome</keyword>
<evidence type="ECO:0000256" key="8">
    <source>
        <dbReference type="SAM" id="Phobius"/>
    </source>
</evidence>
<keyword evidence="3 10" id="KW-0808">Transferase</keyword>
<dbReference type="PANTHER" id="PTHR30576">
    <property type="entry name" value="COLANIC BIOSYNTHESIS UDP-GLUCOSE LIPID CARRIER TRANSFERASE"/>
    <property type="match status" value="1"/>
</dbReference>
<feature type="transmembrane region" description="Helical" evidence="8">
    <location>
        <begin position="28"/>
        <end position="49"/>
    </location>
</feature>
<reference evidence="10 11" key="1">
    <citation type="journal article" date="2013" name="Stand. Genomic Sci.">
        <title>Genomic Encyclopedia of Type Strains, Phase I: The one thousand microbial genomes (KMG-I) project.</title>
        <authorList>
            <person name="Kyrpides N.C."/>
            <person name="Woyke T."/>
            <person name="Eisen J.A."/>
            <person name="Garrity G."/>
            <person name="Lilburn T.G."/>
            <person name="Beck B.J."/>
            <person name="Whitman W.B."/>
            <person name="Hugenholtz P."/>
            <person name="Klenk H.P."/>
        </authorList>
    </citation>
    <scope>NUCLEOTIDE SEQUENCE [LARGE SCALE GENOMIC DNA]</scope>
    <source>
        <strain evidence="10 11">DSM 45044</strain>
    </source>
</reference>
<evidence type="ECO:0000256" key="1">
    <source>
        <dbReference type="ARBA" id="ARBA00004141"/>
    </source>
</evidence>
<keyword evidence="4 8" id="KW-0812">Transmembrane</keyword>
<evidence type="ECO:0000256" key="2">
    <source>
        <dbReference type="ARBA" id="ARBA00006464"/>
    </source>
</evidence>
<keyword evidence="5 8" id="KW-1133">Transmembrane helix</keyword>
<evidence type="ECO:0000259" key="9">
    <source>
        <dbReference type="Pfam" id="PF02397"/>
    </source>
</evidence>
<evidence type="ECO:0000256" key="3">
    <source>
        <dbReference type="ARBA" id="ARBA00022679"/>
    </source>
</evidence>
<dbReference type="Pfam" id="PF02397">
    <property type="entry name" value="Bac_transf"/>
    <property type="match status" value="1"/>
</dbReference>
<organism evidence="10 11">
    <name type="scientific">Stackebrandtia albiflava</name>
    <dbReference type="NCBI Taxonomy" id="406432"/>
    <lineage>
        <taxon>Bacteria</taxon>
        <taxon>Bacillati</taxon>
        <taxon>Actinomycetota</taxon>
        <taxon>Actinomycetes</taxon>
        <taxon>Glycomycetales</taxon>
        <taxon>Glycomycetaceae</taxon>
        <taxon>Stackebrandtia</taxon>
    </lineage>
</organism>
<feature type="domain" description="Bacterial sugar transferase" evidence="9">
    <location>
        <begin position="293"/>
        <end position="480"/>
    </location>
</feature>
<evidence type="ECO:0000313" key="11">
    <source>
        <dbReference type="Proteomes" id="UP000321617"/>
    </source>
</evidence>
<feature type="transmembrane region" description="Helical" evidence="8">
    <location>
        <begin position="299"/>
        <end position="319"/>
    </location>
</feature>
<dbReference type="AlphaFoldDB" id="A0A562V3K7"/>
<evidence type="ECO:0000256" key="5">
    <source>
        <dbReference type="ARBA" id="ARBA00022989"/>
    </source>
</evidence>
<evidence type="ECO:0000256" key="6">
    <source>
        <dbReference type="ARBA" id="ARBA00023136"/>
    </source>
</evidence>
<dbReference type="NCBIfam" id="TIGR03025">
    <property type="entry name" value="EPS_sugtrans"/>
    <property type="match status" value="1"/>
</dbReference>
<evidence type="ECO:0000256" key="7">
    <source>
        <dbReference type="SAM" id="MobiDB-lite"/>
    </source>
</evidence>
<accession>A0A562V3K7</accession>
<evidence type="ECO:0000256" key="4">
    <source>
        <dbReference type="ARBA" id="ARBA00022692"/>
    </source>
</evidence>
<feature type="region of interest" description="Disordered" evidence="7">
    <location>
        <begin position="1"/>
        <end position="20"/>
    </location>
</feature>
<feature type="transmembrane region" description="Helical" evidence="8">
    <location>
        <begin position="123"/>
        <end position="141"/>
    </location>
</feature>
<dbReference type="InterPro" id="IPR017475">
    <property type="entry name" value="EPS_sugar_tfrase"/>
</dbReference>
<protein>
    <submittedName>
        <fullName evidence="10">Exopolysaccharide biosynthesis polyprenyl glycosylphosphotransferase</fullName>
    </submittedName>
</protein>
<dbReference type="GO" id="GO:0016020">
    <property type="term" value="C:membrane"/>
    <property type="evidence" value="ECO:0007669"/>
    <property type="project" value="UniProtKB-SubCell"/>
</dbReference>
<dbReference type="PANTHER" id="PTHR30576:SF10">
    <property type="entry name" value="SLL5057 PROTEIN"/>
    <property type="match status" value="1"/>
</dbReference>
<comment type="similarity">
    <text evidence="2">Belongs to the bacterial sugar transferase family.</text>
</comment>
<dbReference type="EMBL" id="VLLL01000006">
    <property type="protein sequence ID" value="TWJ12443.1"/>
    <property type="molecule type" value="Genomic_DNA"/>
</dbReference>
<evidence type="ECO:0000313" key="10">
    <source>
        <dbReference type="EMBL" id="TWJ12443.1"/>
    </source>
</evidence>
<gene>
    <name evidence="10" type="ORF">LX16_3201</name>
</gene>
<proteinExistence type="inferred from homology"/>
<sequence>MEATRLRGGVEPGLARHRGGPPEWQSRYVAGLVVADVLAAVLGAAAGFLARFGEVSVHNQVYVYTLALLPACWLLTLALNGGYEPRHLFVGTAEYQRVVRAGIAVTATVALISYALLLPTSRIYVLIALPVTVAATVLLRFGRRRWLHTVRARGRCVRRVVLVGHEGPVAALTHQLRREHFHGLHVVGACLPGGRATGPLLDYHADVYGDLDSVGHAVRVARADTVIVLSCPELDGAALRRMAWQLERGDIDLILASALVDIAGARTSIRPVDGLPMLHLEHARLSGTRRLVKEGFDRAGAALLLTALAPVMLAIGWLVRRSSPGGALFSQVRIGRDGRPFTIWKFRTMYIDAEARRVELSHLNESDSVLFKIRDDPRVTPIGRRLRRLSLDELPQLWNVLRGDMSLVGPRPPLPSEVAAYPDDVRRRLAVKPGLTGLWQISGRSDLPWEEAVRLDLRYVEHWSLSLDLVILARTLTAVLRSSGAY</sequence>
<keyword evidence="6 8" id="KW-0472">Membrane</keyword>
<comment type="subcellular location">
    <subcellularLocation>
        <location evidence="1">Membrane</location>
        <topology evidence="1">Multi-pass membrane protein</topology>
    </subcellularLocation>
</comment>
<dbReference type="InterPro" id="IPR003362">
    <property type="entry name" value="Bact_transf"/>
</dbReference>
<feature type="transmembrane region" description="Helical" evidence="8">
    <location>
        <begin position="61"/>
        <end position="79"/>
    </location>
</feature>